<dbReference type="InParanoid" id="A3LY86"/>
<dbReference type="AlphaFoldDB" id="A3LY86"/>
<evidence type="ECO:0000313" key="10">
    <source>
        <dbReference type="EMBL" id="ABN67588.2"/>
    </source>
</evidence>
<name>A3LY86_PICST</name>
<evidence type="ECO:0000256" key="8">
    <source>
        <dbReference type="ARBA" id="ARBA00048679"/>
    </source>
</evidence>
<dbReference type="OMA" id="LCIWKQI"/>
<evidence type="ECO:0000256" key="6">
    <source>
        <dbReference type="ARBA" id="ARBA00022840"/>
    </source>
</evidence>
<dbReference type="GeneID" id="4840259"/>
<sequence>KFSRSDIRISRIGEGISGTVDLYKSKVVPTFRYAVKTYHSKEKYESKTEYVARVLTEYNILRQLHHSNLIEVYKYEVSLSGEVRTFLEAGSPNLYDLIRSVPASSLDPKGMLCIWKQICDGVRYLHEAKVCHRDLKLNNLVVDIPNRTVKIIDFATALVVKDNEPAIGIVGSDAYIAPETIEKIRYNGMEADIWSLGIILYYLMVVKFPWKSARHSDKKYTAFKNIPDRPQSWITDHLIPPPVYTDEGLEMGKASVLRYLPAESYPLASYILMVNPTKRATIRDFWEDEWFSSIDYC</sequence>
<keyword evidence="6" id="KW-0067">ATP-binding</keyword>
<keyword evidence="4" id="KW-0547">Nucleotide-binding</keyword>
<dbReference type="KEGG" id="pic:PICST_48613"/>
<protein>
    <recommendedName>
        <fullName evidence="1">non-specific serine/threonine protein kinase</fullName>
        <ecNumber evidence="1">2.7.11.1</ecNumber>
    </recommendedName>
</protein>
<keyword evidence="2" id="KW-0723">Serine/threonine-protein kinase</keyword>
<comment type="catalytic activity">
    <reaction evidence="8">
        <text>L-seryl-[protein] + ATP = O-phospho-L-seryl-[protein] + ADP + H(+)</text>
        <dbReference type="Rhea" id="RHEA:17989"/>
        <dbReference type="Rhea" id="RHEA-COMP:9863"/>
        <dbReference type="Rhea" id="RHEA-COMP:11604"/>
        <dbReference type="ChEBI" id="CHEBI:15378"/>
        <dbReference type="ChEBI" id="CHEBI:29999"/>
        <dbReference type="ChEBI" id="CHEBI:30616"/>
        <dbReference type="ChEBI" id="CHEBI:83421"/>
        <dbReference type="ChEBI" id="CHEBI:456216"/>
        <dbReference type="EC" id="2.7.11.1"/>
    </reaction>
</comment>
<dbReference type="RefSeq" id="XP_001385617.2">
    <property type="nucleotide sequence ID" value="XM_001385580.1"/>
</dbReference>
<dbReference type="PROSITE" id="PS50011">
    <property type="entry name" value="PROTEIN_KINASE_DOM"/>
    <property type="match status" value="1"/>
</dbReference>
<gene>
    <name evidence="10" type="primary">PPR2</name>
    <name evidence="10" type="ORF">PICST_48613</name>
</gene>
<dbReference type="Proteomes" id="UP000002258">
    <property type="component" value="Chromosome 6"/>
</dbReference>
<proteinExistence type="predicted"/>
<dbReference type="EC" id="2.7.11.1" evidence="1"/>
<dbReference type="eggNOG" id="KOG0590">
    <property type="taxonomic scope" value="Eukaryota"/>
</dbReference>
<dbReference type="HOGENOM" id="CLU_000288_63_0_1"/>
<dbReference type="GO" id="GO:0005634">
    <property type="term" value="C:nucleus"/>
    <property type="evidence" value="ECO:0007669"/>
    <property type="project" value="TreeGrafter"/>
</dbReference>
<comment type="catalytic activity">
    <reaction evidence="7">
        <text>L-threonyl-[protein] + ATP = O-phospho-L-threonyl-[protein] + ADP + H(+)</text>
        <dbReference type="Rhea" id="RHEA:46608"/>
        <dbReference type="Rhea" id="RHEA-COMP:11060"/>
        <dbReference type="Rhea" id="RHEA-COMP:11605"/>
        <dbReference type="ChEBI" id="CHEBI:15378"/>
        <dbReference type="ChEBI" id="CHEBI:30013"/>
        <dbReference type="ChEBI" id="CHEBI:30616"/>
        <dbReference type="ChEBI" id="CHEBI:61977"/>
        <dbReference type="ChEBI" id="CHEBI:456216"/>
        <dbReference type="EC" id="2.7.11.1"/>
    </reaction>
</comment>
<dbReference type="InterPro" id="IPR011009">
    <property type="entry name" value="Kinase-like_dom_sf"/>
</dbReference>
<keyword evidence="3" id="KW-0808">Transferase</keyword>
<dbReference type="GO" id="GO:0005737">
    <property type="term" value="C:cytoplasm"/>
    <property type="evidence" value="ECO:0007669"/>
    <property type="project" value="TreeGrafter"/>
</dbReference>
<evidence type="ECO:0000256" key="7">
    <source>
        <dbReference type="ARBA" id="ARBA00047899"/>
    </source>
</evidence>
<dbReference type="OrthoDB" id="4062651at2759"/>
<dbReference type="PANTHER" id="PTHR24343">
    <property type="entry name" value="SERINE/THREONINE KINASE"/>
    <property type="match status" value="1"/>
</dbReference>
<keyword evidence="5 10" id="KW-0418">Kinase</keyword>
<evidence type="ECO:0000259" key="9">
    <source>
        <dbReference type="PROSITE" id="PS50011"/>
    </source>
</evidence>
<dbReference type="PROSITE" id="PS00108">
    <property type="entry name" value="PROTEIN_KINASE_ST"/>
    <property type="match status" value="1"/>
</dbReference>
<dbReference type="SMART" id="SM00220">
    <property type="entry name" value="S_TKc"/>
    <property type="match status" value="1"/>
</dbReference>
<dbReference type="PANTHER" id="PTHR24343:SF541">
    <property type="entry name" value="SERINE_THREONINE-PROTEIN KINASE SKS1-RELATED"/>
    <property type="match status" value="1"/>
</dbReference>
<evidence type="ECO:0000313" key="11">
    <source>
        <dbReference type="Proteomes" id="UP000002258"/>
    </source>
</evidence>
<feature type="non-terminal residue" evidence="10">
    <location>
        <position position="1"/>
    </location>
</feature>
<dbReference type="Gene3D" id="1.10.510.10">
    <property type="entry name" value="Transferase(Phosphotransferase) domain 1"/>
    <property type="match status" value="1"/>
</dbReference>
<reference evidence="10 11" key="1">
    <citation type="journal article" date="2007" name="Nat. Biotechnol.">
        <title>Genome sequence of the lignocellulose-bioconverting and xylose-fermenting yeast Pichia stipitis.</title>
        <authorList>
            <person name="Jeffries T.W."/>
            <person name="Grigoriev I.V."/>
            <person name="Grimwood J."/>
            <person name="Laplaza J.M."/>
            <person name="Aerts A."/>
            <person name="Salamov A."/>
            <person name="Schmutz J."/>
            <person name="Lindquist E."/>
            <person name="Dehal P."/>
            <person name="Shapiro H."/>
            <person name="Jin Y.S."/>
            <person name="Passoth V."/>
            <person name="Richardson P.M."/>
        </authorList>
    </citation>
    <scope>NUCLEOTIDE SEQUENCE [LARGE SCALE GENOMIC DNA]</scope>
    <source>
        <strain evidence="11">ATCC 58785 / CBS 6054 / NBRC 10063 / NRRL Y-11545</strain>
    </source>
</reference>
<organism evidence="10 11">
    <name type="scientific">Scheffersomyces stipitis (strain ATCC 58785 / CBS 6054 / NBRC 10063 / NRRL Y-11545)</name>
    <name type="common">Yeast</name>
    <name type="synonym">Pichia stipitis</name>
    <dbReference type="NCBI Taxonomy" id="322104"/>
    <lineage>
        <taxon>Eukaryota</taxon>
        <taxon>Fungi</taxon>
        <taxon>Dikarya</taxon>
        <taxon>Ascomycota</taxon>
        <taxon>Saccharomycotina</taxon>
        <taxon>Pichiomycetes</taxon>
        <taxon>Debaryomycetaceae</taxon>
        <taxon>Scheffersomyces</taxon>
    </lineage>
</organism>
<evidence type="ECO:0000256" key="4">
    <source>
        <dbReference type="ARBA" id="ARBA00022741"/>
    </source>
</evidence>
<dbReference type="Gene3D" id="3.30.200.20">
    <property type="entry name" value="Phosphorylase Kinase, domain 1"/>
    <property type="match status" value="1"/>
</dbReference>
<feature type="domain" description="Protein kinase" evidence="9">
    <location>
        <begin position="6"/>
        <end position="291"/>
    </location>
</feature>
<accession>A3LY86</accession>
<dbReference type="GO" id="GO:0004674">
    <property type="term" value="F:protein serine/threonine kinase activity"/>
    <property type="evidence" value="ECO:0007669"/>
    <property type="project" value="UniProtKB-KW"/>
</dbReference>
<dbReference type="GO" id="GO:0005524">
    <property type="term" value="F:ATP binding"/>
    <property type="evidence" value="ECO:0007669"/>
    <property type="project" value="UniProtKB-KW"/>
</dbReference>
<dbReference type="SUPFAM" id="SSF56112">
    <property type="entry name" value="Protein kinase-like (PK-like)"/>
    <property type="match status" value="1"/>
</dbReference>
<keyword evidence="11" id="KW-1185">Reference proteome</keyword>
<evidence type="ECO:0000256" key="1">
    <source>
        <dbReference type="ARBA" id="ARBA00012513"/>
    </source>
</evidence>
<evidence type="ECO:0000256" key="5">
    <source>
        <dbReference type="ARBA" id="ARBA00022777"/>
    </source>
</evidence>
<feature type="non-terminal residue" evidence="10">
    <location>
        <position position="297"/>
    </location>
</feature>
<dbReference type="InterPro" id="IPR008271">
    <property type="entry name" value="Ser/Thr_kinase_AS"/>
</dbReference>
<evidence type="ECO:0000256" key="3">
    <source>
        <dbReference type="ARBA" id="ARBA00022679"/>
    </source>
</evidence>
<evidence type="ECO:0000256" key="2">
    <source>
        <dbReference type="ARBA" id="ARBA00022527"/>
    </source>
</evidence>
<dbReference type="Pfam" id="PF00069">
    <property type="entry name" value="Pkinase"/>
    <property type="match status" value="1"/>
</dbReference>
<dbReference type="EMBL" id="CP000500">
    <property type="protein sequence ID" value="ABN67588.2"/>
    <property type="molecule type" value="Genomic_DNA"/>
</dbReference>
<dbReference type="InterPro" id="IPR000719">
    <property type="entry name" value="Prot_kinase_dom"/>
</dbReference>
<dbReference type="STRING" id="322104.A3LY86"/>